<dbReference type="Proteomes" id="UP000788153">
    <property type="component" value="Unassembled WGS sequence"/>
</dbReference>
<dbReference type="EMBL" id="JAASQP010000001">
    <property type="protein sequence ID" value="NIJ22675.1"/>
    <property type="molecule type" value="Genomic_DNA"/>
</dbReference>
<keyword evidence="2" id="KW-1185">Reference proteome</keyword>
<dbReference type="Gene3D" id="3.40.630.40">
    <property type="entry name" value="Zn-dependent exopeptidases"/>
    <property type="match status" value="1"/>
</dbReference>
<evidence type="ECO:0000313" key="1">
    <source>
        <dbReference type="EMBL" id="NIJ22675.1"/>
    </source>
</evidence>
<name>A0ABX0TXU0_9SPHN</name>
<gene>
    <name evidence="1" type="ORF">FHT01_000217</name>
</gene>
<accession>A0ABX0TXU0</accession>
<sequence length="284" mass="30491">MQPRAPFPSFDRLGPEHPAHPVILSVPHGGRAYPQSLLDNLRVPAGQLRALEDRHIDGVAQAALGESIAIVARRPRAWIDLNRPETDRDPLIDDGLSRHATAQQSVKVRAGLGLVPRRVGGSGDLWQRRWPLGEIDARIRGDHRPYHQAIASALDAAHRRFGIAVLLDLHSMPSLIGTAPAQIVIGDRYGRTAHPRFVASIEAEIRAAGLRPALNAPYAGGHVLDRHAAPKAGIHAIQLELDRALYLDATHEECGPGFDACAGLVRSIIAALIDAACPGAIAAE</sequence>
<protein>
    <submittedName>
        <fullName evidence="1">N-formylglutamate amidohydrolase</fullName>
    </submittedName>
</protein>
<dbReference type="RefSeq" id="WP_166745401.1">
    <property type="nucleotide sequence ID" value="NZ_BAAAEV010000001.1"/>
</dbReference>
<dbReference type="SUPFAM" id="SSF53187">
    <property type="entry name" value="Zn-dependent exopeptidases"/>
    <property type="match status" value="1"/>
</dbReference>
<dbReference type="Pfam" id="PF05013">
    <property type="entry name" value="FGase"/>
    <property type="match status" value="1"/>
</dbReference>
<evidence type="ECO:0000313" key="2">
    <source>
        <dbReference type="Proteomes" id="UP000788153"/>
    </source>
</evidence>
<dbReference type="InterPro" id="IPR007709">
    <property type="entry name" value="N-FG_amidohydro"/>
</dbReference>
<organism evidence="1 2">
    <name type="scientific">Sphingomonas japonica</name>
    <dbReference type="NCBI Taxonomy" id="511662"/>
    <lineage>
        <taxon>Bacteria</taxon>
        <taxon>Pseudomonadati</taxon>
        <taxon>Pseudomonadota</taxon>
        <taxon>Alphaproteobacteria</taxon>
        <taxon>Sphingomonadales</taxon>
        <taxon>Sphingomonadaceae</taxon>
        <taxon>Sphingomonas</taxon>
    </lineage>
</organism>
<proteinExistence type="predicted"/>
<reference evidence="1 2" key="1">
    <citation type="submission" date="2020-03" db="EMBL/GenBank/DDBJ databases">
        <title>Genomic Encyclopedia of Type Strains, Phase IV (KMG-IV): sequencing the most valuable type-strain genomes for metagenomic binning, comparative biology and taxonomic classification.</title>
        <authorList>
            <person name="Goeker M."/>
        </authorList>
    </citation>
    <scope>NUCLEOTIDE SEQUENCE [LARGE SCALE GENOMIC DNA]</scope>
    <source>
        <strain evidence="1 2">DSM 22753</strain>
    </source>
</reference>
<comment type="caution">
    <text evidence="1">The sequence shown here is derived from an EMBL/GenBank/DDBJ whole genome shotgun (WGS) entry which is preliminary data.</text>
</comment>